<dbReference type="InterPro" id="IPR025296">
    <property type="entry name" value="DUF4158"/>
</dbReference>
<proteinExistence type="predicted"/>
<gene>
    <name evidence="3" type="ORF">DSJ_00685</name>
</gene>
<dbReference type="Pfam" id="PF13700">
    <property type="entry name" value="DUF4158"/>
    <property type="match status" value="1"/>
</dbReference>
<name>A0ABM6K0E7_PANSE</name>
<dbReference type="Proteomes" id="UP000192380">
    <property type="component" value="Chromosome"/>
</dbReference>
<accession>A0ABM6K0E7</accession>
<evidence type="ECO:0000313" key="3">
    <source>
        <dbReference type="EMBL" id="ARF48044.1"/>
    </source>
</evidence>
<dbReference type="EMBL" id="CP017581">
    <property type="protein sequence ID" value="ARF48044.1"/>
    <property type="molecule type" value="Genomic_DNA"/>
</dbReference>
<keyword evidence="4" id="KW-1185">Reference proteome</keyword>
<dbReference type="RefSeq" id="WP_082999162.1">
    <property type="nucleotide sequence ID" value="NZ_CP017581.1"/>
</dbReference>
<evidence type="ECO:0000256" key="1">
    <source>
        <dbReference type="SAM" id="MobiDB-lite"/>
    </source>
</evidence>
<sequence length="372" mass="42844">MKRIWDVDELAEYWSLKFEETRLLKTKPARNHLPFAVQLKFYQNTGRFPSTIDEIPETPLHYLADQLDADVSGFRDYEWSGRTGARHRKEILNFLGISRVSATDKHAFSDWLVNTLYPHGSAPADATEAAFGWFQQRQVECPADKELERLVRSSFQQFELHLYQRCADSLSTDSKMLMEASLSNDAEGVSFGDLKADPGRTGLESVLKEVEKLNFIRSLHLPVDMFASFSTKVLQRYRQRANSESAWEMRQHPWAIRYGLYTVFLYSRQREIIDGLIELFIQIVHRLSARSERRLVKTLLADFQKVHGKTTLLFRIAEAVLNNPEGLVKEVVYPVAGKRRIQTVLTFRQREARPSMAADRGPGSPASPVYDR</sequence>
<feature type="region of interest" description="Disordered" evidence="1">
    <location>
        <begin position="352"/>
        <end position="372"/>
    </location>
</feature>
<organism evidence="3 4">
    <name type="scientific">Pantoea stewartii subsp. stewartii DC283</name>
    <dbReference type="NCBI Taxonomy" id="660596"/>
    <lineage>
        <taxon>Bacteria</taxon>
        <taxon>Pseudomonadati</taxon>
        <taxon>Pseudomonadota</taxon>
        <taxon>Gammaproteobacteria</taxon>
        <taxon>Enterobacterales</taxon>
        <taxon>Erwiniaceae</taxon>
        <taxon>Pantoea</taxon>
    </lineage>
</organism>
<evidence type="ECO:0000313" key="4">
    <source>
        <dbReference type="Proteomes" id="UP000192380"/>
    </source>
</evidence>
<reference evidence="3 4" key="1">
    <citation type="submission" date="2016-10" db="EMBL/GenBank/DDBJ databases">
        <title>Complete Genome Assembly of Pantoea stewartii subsp. stewartii DC283, a Corn Pathogen.</title>
        <authorList>
            <person name="Duong D.A."/>
            <person name="Stevens A.M."/>
            <person name="Jensen R.V."/>
        </authorList>
    </citation>
    <scope>NUCLEOTIDE SEQUENCE [LARGE SCALE GENOMIC DNA]</scope>
    <source>
        <strain evidence="3 4">DC283</strain>
    </source>
</reference>
<protein>
    <recommendedName>
        <fullName evidence="2">DUF4158 domain-containing protein</fullName>
    </recommendedName>
</protein>
<feature type="domain" description="DUF4158" evidence="2">
    <location>
        <begin position="6"/>
        <end position="152"/>
    </location>
</feature>
<evidence type="ECO:0000259" key="2">
    <source>
        <dbReference type="Pfam" id="PF13700"/>
    </source>
</evidence>